<evidence type="ECO:0000256" key="1">
    <source>
        <dbReference type="ARBA" id="ARBA00022737"/>
    </source>
</evidence>
<evidence type="ECO:0000259" key="6">
    <source>
        <dbReference type="Pfam" id="PF18052"/>
    </source>
</evidence>
<accession>A0A5K0UY24</accession>
<feature type="domain" description="Disease resistance protein winged helix" evidence="7">
    <location>
        <begin position="461"/>
        <end position="526"/>
    </location>
</feature>
<evidence type="ECO:0000256" key="4">
    <source>
        <dbReference type="SAM" id="Coils"/>
    </source>
</evidence>
<sequence>MAIVIDPLVEAAISNLFQCVTSVLKDKVGLICNAKLELKKLQEKLERLQKAIKAIEQIPFFSNEHNRDLEVKLKDVFYDAQDIIKRYQTTIALCKKDKHSITSWNKVRKPWITLSCCFKEHVSASYQLGNEIKKINQNLNEIEQCKEMVDLLNATPKVKSEDPIGGEHDNPRETTQLINTAQPPMGRADDKEKVKKLLFDGFTESSALGKDGVFIVSIVGQGGIGKTTLAKKVFNEVEEQFGNRRWWVCVSEKPNRMGLLQKILKEVSKESKGEPLKGNTSFPDLCTQLQNELSKSKFLLVLDDLWELDWWVGEVEGILLGGAKESKILITSRKVEVSEGIGAKMHKLPQMSFDERWSLFLRVAKKQEHDLESHNLKGIGKKIVAKCGGLPLVVQKVGSLMRTKGMMKDDWESIEKSEIWKWKMPASLSSSEISGSILPGLILSYDDLPHYLKSCFVYCCIYPKDYVIERNRLVMQWIAHGLIDQDKGIDVEVIANQWIKELINRFMIEETEDKNLKLHDILHDLALYVGGKEYSHASATEHTRHLSLLDVDDAEADKDNVSEAASKLRTLLCNSYSHSK</sequence>
<dbReference type="PANTHER" id="PTHR23155:SF1211">
    <property type="entry name" value="OS09G0313500 PROTEIN"/>
    <property type="match status" value="1"/>
</dbReference>
<dbReference type="PRINTS" id="PR00364">
    <property type="entry name" value="DISEASERSIST"/>
</dbReference>
<dbReference type="Gene3D" id="1.20.5.4130">
    <property type="match status" value="1"/>
</dbReference>
<dbReference type="Pfam" id="PF00931">
    <property type="entry name" value="NB-ARC"/>
    <property type="match status" value="1"/>
</dbReference>
<dbReference type="InterPro" id="IPR041118">
    <property type="entry name" value="Rx_N"/>
</dbReference>
<dbReference type="InterPro" id="IPR042197">
    <property type="entry name" value="Apaf_helical"/>
</dbReference>
<evidence type="ECO:0000256" key="3">
    <source>
        <dbReference type="ARBA" id="ARBA00022821"/>
    </source>
</evidence>
<dbReference type="InterPro" id="IPR058922">
    <property type="entry name" value="WHD_DRP"/>
</dbReference>
<dbReference type="InterPro" id="IPR036388">
    <property type="entry name" value="WH-like_DNA-bd_sf"/>
</dbReference>
<keyword evidence="2" id="KW-0547">Nucleotide-binding</keyword>
<evidence type="ECO:0000256" key="2">
    <source>
        <dbReference type="ARBA" id="ARBA00022741"/>
    </source>
</evidence>
<dbReference type="Gramene" id="NC1G0158070.1">
    <property type="protein sequence ID" value="NC1G0158070.1:cds"/>
    <property type="gene ID" value="NC1G0158070"/>
</dbReference>
<dbReference type="PANTHER" id="PTHR23155">
    <property type="entry name" value="DISEASE RESISTANCE PROTEIN RP"/>
    <property type="match status" value="1"/>
</dbReference>
<dbReference type="InterPro" id="IPR002182">
    <property type="entry name" value="NB-ARC"/>
</dbReference>
<dbReference type="Gene3D" id="3.40.50.300">
    <property type="entry name" value="P-loop containing nucleotide triphosphate hydrolases"/>
    <property type="match status" value="1"/>
</dbReference>
<dbReference type="Gene3D" id="1.10.10.10">
    <property type="entry name" value="Winged helix-like DNA-binding domain superfamily/Winged helix DNA-binding domain"/>
    <property type="match status" value="1"/>
</dbReference>
<dbReference type="GO" id="GO:0043531">
    <property type="term" value="F:ADP binding"/>
    <property type="evidence" value="ECO:0007669"/>
    <property type="project" value="InterPro"/>
</dbReference>
<evidence type="ECO:0000259" key="5">
    <source>
        <dbReference type="Pfam" id="PF00931"/>
    </source>
</evidence>
<dbReference type="GO" id="GO:0098542">
    <property type="term" value="P:defense response to other organism"/>
    <property type="evidence" value="ECO:0007669"/>
    <property type="project" value="TreeGrafter"/>
</dbReference>
<feature type="domain" description="NB-ARC" evidence="5">
    <location>
        <begin position="210"/>
        <end position="367"/>
    </location>
</feature>
<organism evidence="8">
    <name type="scientific">Nymphaea colorata</name>
    <name type="common">pocket water lily</name>
    <dbReference type="NCBI Taxonomy" id="210225"/>
    <lineage>
        <taxon>Eukaryota</taxon>
        <taxon>Viridiplantae</taxon>
        <taxon>Streptophyta</taxon>
        <taxon>Embryophyta</taxon>
        <taxon>Tracheophyta</taxon>
        <taxon>Spermatophyta</taxon>
        <taxon>Magnoliopsida</taxon>
        <taxon>Nymphaeales</taxon>
        <taxon>Nymphaeaceae</taxon>
        <taxon>Nymphaea</taxon>
    </lineage>
</organism>
<dbReference type="FunFam" id="1.10.10.10:FF:000322">
    <property type="entry name" value="Probable disease resistance protein At1g63360"/>
    <property type="match status" value="1"/>
</dbReference>
<name>A0A5K0UY24_9MAGN</name>
<dbReference type="Pfam" id="PF23559">
    <property type="entry name" value="WHD_DRP"/>
    <property type="match status" value="1"/>
</dbReference>
<dbReference type="SUPFAM" id="SSF52540">
    <property type="entry name" value="P-loop containing nucleoside triphosphate hydrolases"/>
    <property type="match status" value="1"/>
</dbReference>
<keyword evidence="1" id="KW-0677">Repeat</keyword>
<dbReference type="EMBL" id="LR721774">
    <property type="protein sequence ID" value="VVV33685.1"/>
    <property type="molecule type" value="Genomic_DNA"/>
</dbReference>
<protein>
    <recommendedName>
        <fullName evidence="9">NB-ARC domain-containing protein</fullName>
    </recommendedName>
</protein>
<evidence type="ECO:0008006" key="9">
    <source>
        <dbReference type="Google" id="ProtNLM"/>
    </source>
</evidence>
<proteinExistence type="predicted"/>
<keyword evidence="3" id="KW-0611">Plant defense</keyword>
<feature type="domain" description="Disease resistance N-terminal" evidence="6">
    <location>
        <begin position="12"/>
        <end position="100"/>
    </location>
</feature>
<dbReference type="Gene3D" id="1.10.8.430">
    <property type="entry name" value="Helical domain of apoptotic protease-activating factors"/>
    <property type="match status" value="1"/>
</dbReference>
<evidence type="ECO:0000313" key="8">
    <source>
        <dbReference type="EMBL" id="VVV33685.1"/>
    </source>
</evidence>
<dbReference type="InterPro" id="IPR044974">
    <property type="entry name" value="Disease_R_plants"/>
</dbReference>
<reference evidence="8" key="1">
    <citation type="submission" date="2019-09" db="EMBL/GenBank/DDBJ databases">
        <authorList>
            <person name="Zhang L."/>
        </authorList>
    </citation>
    <scope>NUCLEOTIDE SEQUENCE</scope>
</reference>
<gene>
    <name evidence="8" type="ORF">NYM_LOCUS2604</name>
</gene>
<dbReference type="AlphaFoldDB" id="A0A5K0UY24"/>
<evidence type="ECO:0000259" key="7">
    <source>
        <dbReference type="Pfam" id="PF23559"/>
    </source>
</evidence>
<feature type="coiled-coil region" evidence="4">
    <location>
        <begin position="31"/>
        <end position="58"/>
    </location>
</feature>
<keyword evidence="4" id="KW-0175">Coiled coil</keyword>
<dbReference type="Pfam" id="PF18052">
    <property type="entry name" value="Rx_N"/>
    <property type="match status" value="1"/>
</dbReference>
<dbReference type="InterPro" id="IPR027417">
    <property type="entry name" value="P-loop_NTPase"/>
</dbReference>